<dbReference type="AlphaFoldDB" id="A0A445AU80"/>
<reference evidence="2 3" key="1">
    <citation type="submission" date="2019-01" db="EMBL/GenBank/DDBJ databases">
        <title>Sequencing of cultivated peanut Arachis hypogaea provides insights into genome evolution and oil improvement.</title>
        <authorList>
            <person name="Chen X."/>
        </authorList>
    </citation>
    <scope>NUCLEOTIDE SEQUENCE [LARGE SCALE GENOMIC DNA]</scope>
    <source>
        <strain evidence="3">cv. Fuhuasheng</strain>
        <tissue evidence="2">Leaves</tissue>
    </source>
</reference>
<comment type="caution">
    <text evidence="2">The sequence shown here is derived from an EMBL/GenBank/DDBJ whole genome shotgun (WGS) entry which is preliminary data.</text>
</comment>
<dbReference type="Proteomes" id="UP000289738">
    <property type="component" value="Chromosome B01"/>
</dbReference>
<evidence type="ECO:0000313" key="3">
    <source>
        <dbReference type="Proteomes" id="UP000289738"/>
    </source>
</evidence>
<accession>A0A445AU80</accession>
<organism evidence="2 3">
    <name type="scientific">Arachis hypogaea</name>
    <name type="common">Peanut</name>
    <dbReference type="NCBI Taxonomy" id="3818"/>
    <lineage>
        <taxon>Eukaryota</taxon>
        <taxon>Viridiplantae</taxon>
        <taxon>Streptophyta</taxon>
        <taxon>Embryophyta</taxon>
        <taxon>Tracheophyta</taxon>
        <taxon>Spermatophyta</taxon>
        <taxon>Magnoliopsida</taxon>
        <taxon>eudicotyledons</taxon>
        <taxon>Gunneridae</taxon>
        <taxon>Pentapetalae</taxon>
        <taxon>rosids</taxon>
        <taxon>fabids</taxon>
        <taxon>Fabales</taxon>
        <taxon>Fabaceae</taxon>
        <taxon>Papilionoideae</taxon>
        <taxon>50 kb inversion clade</taxon>
        <taxon>dalbergioids sensu lato</taxon>
        <taxon>Dalbergieae</taxon>
        <taxon>Pterocarpus clade</taxon>
        <taxon>Arachis</taxon>
    </lineage>
</organism>
<evidence type="ECO:0000256" key="1">
    <source>
        <dbReference type="SAM" id="MobiDB-lite"/>
    </source>
</evidence>
<sequence length="37" mass="4289">MRQKERKSMDRPHRLHPVGTTRSPQGCLRHPGVADRP</sequence>
<keyword evidence="3" id="KW-1185">Reference proteome</keyword>
<feature type="compositionally biased region" description="Basic and acidic residues" evidence="1">
    <location>
        <begin position="1"/>
        <end position="12"/>
    </location>
</feature>
<feature type="region of interest" description="Disordered" evidence="1">
    <location>
        <begin position="1"/>
        <end position="37"/>
    </location>
</feature>
<dbReference type="EMBL" id="SDMP01000011">
    <property type="protein sequence ID" value="RYR29990.1"/>
    <property type="molecule type" value="Genomic_DNA"/>
</dbReference>
<protein>
    <submittedName>
        <fullName evidence="2">Uncharacterized protein</fullName>
    </submittedName>
</protein>
<gene>
    <name evidence="2" type="ORF">Ahy_B01g054727</name>
</gene>
<name>A0A445AU80_ARAHY</name>
<proteinExistence type="predicted"/>
<evidence type="ECO:0000313" key="2">
    <source>
        <dbReference type="EMBL" id="RYR29990.1"/>
    </source>
</evidence>